<evidence type="ECO:0000313" key="3">
    <source>
        <dbReference type="EMBL" id="OWP02307.1"/>
    </source>
</evidence>
<feature type="signal peptide" evidence="2">
    <location>
        <begin position="1"/>
        <end position="21"/>
    </location>
</feature>
<dbReference type="InParanoid" id="A0A218Z2Q4"/>
<feature type="chain" id="PRO_5012035896" evidence="2">
    <location>
        <begin position="22"/>
        <end position="175"/>
    </location>
</feature>
<evidence type="ECO:0000256" key="2">
    <source>
        <dbReference type="SAM" id="SignalP"/>
    </source>
</evidence>
<gene>
    <name evidence="3" type="ORF">B2J93_1269</name>
</gene>
<evidence type="ECO:0000313" key="4">
    <source>
        <dbReference type="Proteomes" id="UP000242519"/>
    </source>
</evidence>
<feature type="region of interest" description="Disordered" evidence="1">
    <location>
        <begin position="90"/>
        <end position="110"/>
    </location>
</feature>
<dbReference type="AlphaFoldDB" id="A0A218Z2Q4"/>
<protein>
    <submittedName>
        <fullName evidence="3">Uncharacterized protein</fullName>
    </submittedName>
</protein>
<name>A0A218Z2Q4_9HELO</name>
<accession>A0A218Z2Q4</accession>
<proteinExistence type="predicted"/>
<evidence type="ECO:0000256" key="1">
    <source>
        <dbReference type="SAM" id="MobiDB-lite"/>
    </source>
</evidence>
<organism evidence="3 4">
    <name type="scientific">Diplocarpon coronariae</name>
    <dbReference type="NCBI Taxonomy" id="2795749"/>
    <lineage>
        <taxon>Eukaryota</taxon>
        <taxon>Fungi</taxon>
        <taxon>Dikarya</taxon>
        <taxon>Ascomycota</taxon>
        <taxon>Pezizomycotina</taxon>
        <taxon>Leotiomycetes</taxon>
        <taxon>Helotiales</taxon>
        <taxon>Drepanopezizaceae</taxon>
        <taxon>Diplocarpon</taxon>
    </lineage>
</organism>
<sequence length="175" mass="18267">MRLESLVLCTALAGTATSIDASPLPVRGLTLRRALPRAEQAISTMILGTRRMGETVDSKDGSSSAMSTAFRSNASGPAFTARVSDIVSSNTGSPAFQKRPDLNGTKGSGSVIPSASGTNVTAHSFGMPQATARSSGSEMRVLVEYDRQLRQISAESGELSSKFKCAKEEFGAECA</sequence>
<comment type="caution">
    <text evidence="3">The sequence shown here is derived from an EMBL/GenBank/DDBJ whole genome shotgun (WGS) entry which is preliminary data.</text>
</comment>
<keyword evidence="4" id="KW-1185">Reference proteome</keyword>
<keyword evidence="2" id="KW-0732">Signal</keyword>
<reference evidence="3 4" key="1">
    <citation type="submission" date="2017-04" db="EMBL/GenBank/DDBJ databases">
        <title>Draft genome sequence of Marssonina coronaria NL1: causal agent of apple blotch.</title>
        <authorList>
            <person name="Cheng Q."/>
        </authorList>
    </citation>
    <scope>NUCLEOTIDE SEQUENCE [LARGE SCALE GENOMIC DNA]</scope>
    <source>
        <strain evidence="3 4">NL1</strain>
    </source>
</reference>
<dbReference type="EMBL" id="MZNU01000240">
    <property type="protein sequence ID" value="OWP02307.1"/>
    <property type="molecule type" value="Genomic_DNA"/>
</dbReference>
<dbReference type="Proteomes" id="UP000242519">
    <property type="component" value="Unassembled WGS sequence"/>
</dbReference>